<protein>
    <submittedName>
        <fullName evidence="5">Uncharacterized protein</fullName>
    </submittedName>
</protein>
<evidence type="ECO:0000259" key="3">
    <source>
        <dbReference type="Pfam" id="PF13847"/>
    </source>
</evidence>
<evidence type="ECO:0000313" key="5">
    <source>
        <dbReference type="EMBL" id="ALC84157.1"/>
    </source>
</evidence>
<proteinExistence type="predicted"/>
<dbReference type="STRING" id="1441095.AM592_07885"/>
<feature type="binding site" evidence="2">
    <location>
        <position position="80"/>
    </location>
    <ligand>
        <name>S-adenosyl-L-methionine</name>
        <dbReference type="ChEBI" id="CHEBI:59789"/>
    </ligand>
</feature>
<feature type="binding site" evidence="2">
    <location>
        <position position="205"/>
    </location>
    <ligand>
        <name>S-adenosyl-L-methionine</name>
        <dbReference type="ChEBI" id="CHEBI:59789"/>
    </ligand>
</feature>
<dbReference type="GO" id="GO:0046872">
    <property type="term" value="F:metal ion binding"/>
    <property type="evidence" value="ECO:0007669"/>
    <property type="project" value="UniProtKB-KW"/>
</dbReference>
<dbReference type="SUPFAM" id="SSF53335">
    <property type="entry name" value="S-adenosyl-L-methionine-dependent methyltransferases"/>
    <property type="match status" value="1"/>
</dbReference>
<feature type="binding site" evidence="1">
    <location>
        <position position="41"/>
    </location>
    <ligand>
        <name>Zn(2+)</name>
        <dbReference type="ChEBI" id="CHEBI:29105"/>
    </ligand>
</feature>
<keyword evidence="1" id="KW-0862">Zinc</keyword>
<keyword evidence="2" id="KW-0949">S-adenosyl-L-methionine</keyword>
<sequence>MNKKIKRANDIKKAESIFSCPICRSQMRVCDTNSFVCTNGHTFNIAKQGYVNFLDHPIKTNYGKDVFEGRRAIITQSGLFAPLYHSIADVIACQKAHSMNKRTLAMLDTGCGEGSHLSRIYKHISSFNGDSVTGVGIDISKEGILAASKKYDELIWSVADLANTPFNDRQFDVLLNILSPANYKEFKRLLTDDGIVIKVVPRRDYLKEVRQFFFDNKEKQTYSNADIIARFTHNFHHVKYLNLRYTQILAKTEIQALVQMTPLTWDQSKKKIHQFLEKEFIDLTVDLDLLIGRKTTK</sequence>
<dbReference type="InterPro" id="IPR016718">
    <property type="entry name" value="rRNA_m1G-MeTrfase_A_prd"/>
</dbReference>
<dbReference type="Gene3D" id="3.40.50.150">
    <property type="entry name" value="Vaccinia Virus protein VP39"/>
    <property type="match status" value="1"/>
</dbReference>
<dbReference type="RefSeq" id="WP_053606034.1">
    <property type="nucleotide sequence ID" value="NZ_CP012600.1"/>
</dbReference>
<feature type="binding site" evidence="1">
    <location>
        <position position="23"/>
    </location>
    <ligand>
        <name>Zn(2+)</name>
        <dbReference type="ChEBI" id="CHEBI:29105"/>
    </ligand>
</feature>
<reference evidence="6" key="1">
    <citation type="submission" date="2015-08" db="EMBL/GenBank/DDBJ databases">
        <title>Genome sequencing project for genomic taxonomy and phylogenomics of Bacillus-like bacteria.</title>
        <authorList>
            <person name="Liu B."/>
            <person name="Wang J."/>
            <person name="Zhu Y."/>
            <person name="Liu G."/>
            <person name="Chen Q."/>
            <person name="Chen Z."/>
            <person name="Lan J."/>
            <person name="Che J."/>
            <person name="Ge C."/>
            <person name="Shi H."/>
            <person name="Pan Z."/>
            <person name="Liu X."/>
        </authorList>
    </citation>
    <scope>NUCLEOTIDE SEQUENCE [LARGE SCALE GENOMIC DNA]</scope>
    <source>
        <strain evidence="6">FJAT-4402</strain>
    </source>
</reference>
<evidence type="ECO:0000313" key="6">
    <source>
        <dbReference type="Proteomes" id="UP000067625"/>
    </source>
</evidence>
<dbReference type="Pfam" id="PF21302">
    <property type="entry name" value="Zn_ribbon_RlmA"/>
    <property type="match status" value="1"/>
</dbReference>
<dbReference type="InterPro" id="IPR048647">
    <property type="entry name" value="RlmA_N"/>
</dbReference>
<dbReference type="EMBL" id="CP012600">
    <property type="protein sequence ID" value="ALC84157.1"/>
    <property type="molecule type" value="Genomic_DNA"/>
</dbReference>
<evidence type="ECO:0000256" key="2">
    <source>
        <dbReference type="PIRSR" id="PIRSR018249-2"/>
    </source>
</evidence>
<gene>
    <name evidence="5" type="ORF">AM592_07885</name>
</gene>
<dbReference type="InterPro" id="IPR029063">
    <property type="entry name" value="SAM-dependent_MTases_sf"/>
</dbReference>
<feature type="domain" description="23S rRNA (guanine(745)-N(1))-methyltransferase N-terminal" evidence="4">
    <location>
        <begin position="18"/>
        <end position="54"/>
    </location>
</feature>
<dbReference type="AlphaFoldDB" id="A0A0M5JCL4"/>
<keyword evidence="6" id="KW-1185">Reference proteome</keyword>
<dbReference type="Pfam" id="PF13847">
    <property type="entry name" value="Methyltransf_31"/>
    <property type="match status" value="1"/>
</dbReference>
<feature type="binding site" evidence="2">
    <location>
        <begin position="113"/>
        <end position="114"/>
    </location>
    <ligand>
        <name>S-adenosyl-L-methionine</name>
        <dbReference type="ChEBI" id="CHEBI:59789"/>
    </ligand>
</feature>
<feature type="binding site" evidence="1">
    <location>
        <position position="20"/>
    </location>
    <ligand>
        <name>Zn(2+)</name>
        <dbReference type="ChEBI" id="CHEBI:29105"/>
    </ligand>
</feature>
<name>A0A0M5JCL4_9BACI</name>
<dbReference type="GO" id="GO:0008168">
    <property type="term" value="F:methyltransferase activity"/>
    <property type="evidence" value="ECO:0007669"/>
    <property type="project" value="InterPro"/>
</dbReference>
<dbReference type="Proteomes" id="UP000067625">
    <property type="component" value="Chromosome"/>
</dbReference>
<organism evidence="5 6">
    <name type="scientific">Bacillus gobiensis</name>
    <dbReference type="NCBI Taxonomy" id="1441095"/>
    <lineage>
        <taxon>Bacteria</taxon>
        <taxon>Bacillati</taxon>
        <taxon>Bacillota</taxon>
        <taxon>Bacilli</taxon>
        <taxon>Bacillales</taxon>
        <taxon>Bacillaceae</taxon>
        <taxon>Bacillus</taxon>
    </lineage>
</organism>
<dbReference type="OrthoDB" id="5522265at2"/>
<feature type="binding site" evidence="1">
    <location>
        <position position="37"/>
    </location>
    <ligand>
        <name>Zn(2+)</name>
        <dbReference type="ChEBI" id="CHEBI:29105"/>
    </ligand>
</feature>
<dbReference type="InterPro" id="IPR025714">
    <property type="entry name" value="Methyltranfer_dom"/>
</dbReference>
<keyword evidence="1" id="KW-0479">Metal-binding</keyword>
<dbReference type="PATRIC" id="fig|1441095.3.peg.1732"/>
<feature type="domain" description="Methyltransferase" evidence="3">
    <location>
        <begin position="102"/>
        <end position="211"/>
    </location>
</feature>
<accession>A0A0M5JCL4</accession>
<evidence type="ECO:0000259" key="4">
    <source>
        <dbReference type="Pfam" id="PF21302"/>
    </source>
</evidence>
<evidence type="ECO:0000256" key="1">
    <source>
        <dbReference type="PIRSR" id="PIRSR018249-1"/>
    </source>
</evidence>
<dbReference type="PIRSF" id="PIRSF018249">
    <property type="entry name" value="MyrA_prd"/>
    <property type="match status" value="1"/>
</dbReference>
<reference evidence="5 6" key="2">
    <citation type="journal article" date="2016" name="Int. J. Syst. Evol. Microbiol.">
        <title>Bacillus gobiensis sp. nov., isolated from a soil sample.</title>
        <authorList>
            <person name="Liu B."/>
            <person name="Liu G.H."/>
            <person name="Cetin S."/>
            <person name="Schumann P."/>
            <person name="Pan Z.Z."/>
            <person name="Chen Q.Q."/>
        </authorList>
    </citation>
    <scope>NUCLEOTIDE SEQUENCE [LARGE SCALE GENOMIC DNA]</scope>
    <source>
        <strain evidence="5 6">FJAT-4402</strain>
    </source>
</reference>